<gene>
    <name evidence="10" type="ORF">EVOR1521_LOCUS8555</name>
</gene>
<dbReference type="PANTHER" id="PTHR18934:SF237">
    <property type="entry name" value="ATP-DEPENDENT DNA_RNA HELICASE DHX36"/>
    <property type="match status" value="1"/>
</dbReference>
<dbReference type="Pfam" id="PF07717">
    <property type="entry name" value="OB_NTP_bind"/>
    <property type="match status" value="1"/>
</dbReference>
<feature type="domain" description="Helicase C-terminal" evidence="9">
    <location>
        <begin position="500"/>
        <end position="666"/>
    </location>
</feature>
<keyword evidence="5" id="KW-0694">RNA-binding</keyword>
<dbReference type="PANTHER" id="PTHR18934">
    <property type="entry name" value="ATP-DEPENDENT RNA HELICASE"/>
    <property type="match status" value="1"/>
</dbReference>
<proteinExistence type="inferred from homology"/>
<dbReference type="SMART" id="SM00487">
    <property type="entry name" value="DEXDc"/>
    <property type="match status" value="1"/>
</dbReference>
<dbReference type="GO" id="GO:0004386">
    <property type="term" value="F:helicase activity"/>
    <property type="evidence" value="ECO:0007669"/>
    <property type="project" value="UniProtKB-KW"/>
</dbReference>
<dbReference type="InterPro" id="IPR011545">
    <property type="entry name" value="DEAD/DEAH_box_helicase_dom"/>
</dbReference>
<evidence type="ECO:0000259" key="9">
    <source>
        <dbReference type="PROSITE" id="PS51194"/>
    </source>
</evidence>
<accession>A0AA36I5U2</accession>
<feature type="region of interest" description="Disordered" evidence="7">
    <location>
        <begin position="439"/>
        <end position="461"/>
    </location>
</feature>
<dbReference type="AlphaFoldDB" id="A0AA36I5U2"/>
<keyword evidence="2" id="KW-0378">Hydrolase</keyword>
<dbReference type="SMART" id="SM00847">
    <property type="entry name" value="HA2"/>
    <property type="match status" value="1"/>
</dbReference>
<dbReference type="SMART" id="SM00490">
    <property type="entry name" value="HELICc"/>
    <property type="match status" value="1"/>
</dbReference>
<reference evidence="10" key="1">
    <citation type="submission" date="2023-08" db="EMBL/GenBank/DDBJ databases">
        <authorList>
            <person name="Chen Y."/>
            <person name="Shah S."/>
            <person name="Dougan E. K."/>
            <person name="Thang M."/>
            <person name="Chan C."/>
        </authorList>
    </citation>
    <scope>NUCLEOTIDE SEQUENCE</scope>
</reference>
<feature type="domain" description="Helicase ATP-binding" evidence="8">
    <location>
        <begin position="252"/>
        <end position="417"/>
    </location>
</feature>
<protein>
    <recommendedName>
        <fullName evidence="12">RNA helicase</fullName>
    </recommendedName>
</protein>
<keyword evidence="3" id="KW-0347">Helicase</keyword>
<comment type="caution">
    <text evidence="10">The sequence shown here is derived from an EMBL/GenBank/DDBJ whole genome shotgun (WGS) entry which is preliminary data.</text>
</comment>
<dbReference type="InterPro" id="IPR011709">
    <property type="entry name" value="DEAD-box_helicase_OB_fold"/>
</dbReference>
<dbReference type="CDD" id="cd18791">
    <property type="entry name" value="SF2_C_RHA"/>
    <property type="match status" value="1"/>
</dbReference>
<comment type="similarity">
    <text evidence="6">Belongs to the DExH box helicase family.</text>
</comment>
<evidence type="ECO:0000256" key="7">
    <source>
        <dbReference type="SAM" id="MobiDB-lite"/>
    </source>
</evidence>
<dbReference type="InterPro" id="IPR027417">
    <property type="entry name" value="P-loop_NTPase"/>
</dbReference>
<dbReference type="PROSITE" id="PS51192">
    <property type="entry name" value="HELICASE_ATP_BIND_1"/>
    <property type="match status" value="1"/>
</dbReference>
<keyword evidence="4" id="KW-0067">ATP-binding</keyword>
<evidence type="ECO:0000313" key="10">
    <source>
        <dbReference type="EMBL" id="CAJ1380665.1"/>
    </source>
</evidence>
<evidence type="ECO:0000256" key="5">
    <source>
        <dbReference type="ARBA" id="ARBA00022884"/>
    </source>
</evidence>
<dbReference type="Gene3D" id="1.20.120.1080">
    <property type="match status" value="1"/>
</dbReference>
<sequence>MGRAWGKGWNKWQSSSNSKPYWRQFVDPSDDPAVISWCRQRISEFLRSGDSQQEMEWLSNSYRNTIRSLAPEMGAAWLKVSKGVYALARPTGIQTDPSVLREKLVESVRQICEQAGGQCKVSHISRELPQELWVSAAAELKLRNLKQLPESCRKECQLAELRLVRNSFSLGDADGYADAVFVRFSASRLAAAAAALSAVKAPRRVARQRSEALDFLRRDARAEPRGLSSAEMSPLWGSRQRLPAFALGPQICAAIRRHQVTLILGATGCGKTTQVPQFILEDFLQRSAHCRIVATQPRRISAVSVAERVAKERNTRLGESVSFKIRFEDKIEDTTQVVFCTVGILLKVMQSNPNLDGATHIIVDEVHERDLHTDFLLILLRRVLNERPDLKLVLMSATVDPSAFQSYFEGIHTVSIPGKTNFPIQELFLEEILPKLPDRPGWRRSGKSNSKGSMGQKPLPVPQDERALAEALQLPMDLATDLAWVHQQRPEDIDYELVVQVVQMIHGSNEPGGILIFMPGWFEITNTIERLQALPFAADLSIHALHSRLPTWEQQAIFAPQSGRKVVVATVLAETSITVEDIVYVVDCGRSRSTFLNEDTKISALRTVWYSKANGFQRRGRAGRCRPGVWFRLFSSLQWEAMDEYQLPEMQRSPLEELCLEVASLQLGRPVDFLAEALSPPSKEVLQHALELLHRLGAVTDAEGHSLTPLGEQLARLQVHPMLGKLLLLSVPFRCHNQMLTICASLGYKSPFQCPMGMEKAANQARLNLAQKSRSDLIALVNAYEGWRVGKRDFARRNFLSHETLDYIHRLREDLRSTSREVLSTVPEDHTDPDDLAEACKAVLTAGLFPNLAWLQRRGKGKSISGLPVVVHPGSVNSTEEWSTVVFYEIQETSNRFLYDSTVVGLAPSLLFAPSRSWREVHRGKRVVVELEQSWHVAVDVQVADELFKLRQLVANFLDTVVGRVPSQWQLDAAAELQKLFAEKVATAGGDVSDADTEMQSVAEDAW</sequence>
<name>A0AA36I5U2_9DINO</name>
<keyword evidence="1" id="KW-0547">Nucleotide-binding</keyword>
<dbReference type="SUPFAM" id="SSF52540">
    <property type="entry name" value="P-loop containing nucleoside triphosphate hydrolases"/>
    <property type="match status" value="1"/>
</dbReference>
<dbReference type="Pfam" id="PF00270">
    <property type="entry name" value="DEAD"/>
    <property type="match status" value="1"/>
</dbReference>
<dbReference type="GO" id="GO:0016787">
    <property type="term" value="F:hydrolase activity"/>
    <property type="evidence" value="ECO:0007669"/>
    <property type="project" value="UniProtKB-KW"/>
</dbReference>
<evidence type="ECO:0000256" key="3">
    <source>
        <dbReference type="ARBA" id="ARBA00022806"/>
    </source>
</evidence>
<dbReference type="GO" id="GO:0005524">
    <property type="term" value="F:ATP binding"/>
    <property type="evidence" value="ECO:0007669"/>
    <property type="project" value="UniProtKB-KW"/>
</dbReference>
<keyword evidence="11" id="KW-1185">Reference proteome</keyword>
<dbReference type="InterPro" id="IPR007502">
    <property type="entry name" value="Helicase-assoc_dom"/>
</dbReference>
<dbReference type="Pfam" id="PF00271">
    <property type="entry name" value="Helicase_C"/>
    <property type="match status" value="1"/>
</dbReference>
<dbReference type="EMBL" id="CAUJNA010000735">
    <property type="protein sequence ID" value="CAJ1380665.1"/>
    <property type="molecule type" value="Genomic_DNA"/>
</dbReference>
<dbReference type="Pfam" id="PF04408">
    <property type="entry name" value="WHD_HA2"/>
    <property type="match status" value="1"/>
</dbReference>
<dbReference type="Gene3D" id="3.40.50.300">
    <property type="entry name" value="P-loop containing nucleotide triphosphate hydrolases"/>
    <property type="match status" value="2"/>
</dbReference>
<organism evidence="10 11">
    <name type="scientific">Effrenium voratum</name>
    <dbReference type="NCBI Taxonomy" id="2562239"/>
    <lineage>
        <taxon>Eukaryota</taxon>
        <taxon>Sar</taxon>
        <taxon>Alveolata</taxon>
        <taxon>Dinophyceae</taxon>
        <taxon>Suessiales</taxon>
        <taxon>Symbiodiniaceae</taxon>
        <taxon>Effrenium</taxon>
    </lineage>
</organism>
<dbReference type="InterPro" id="IPR014001">
    <property type="entry name" value="Helicase_ATP-bd"/>
</dbReference>
<dbReference type="CDD" id="cd17917">
    <property type="entry name" value="DEXHc_RHA-like"/>
    <property type="match status" value="1"/>
</dbReference>
<evidence type="ECO:0000259" key="8">
    <source>
        <dbReference type="PROSITE" id="PS51192"/>
    </source>
</evidence>
<dbReference type="InterPro" id="IPR001650">
    <property type="entry name" value="Helicase_C-like"/>
</dbReference>
<evidence type="ECO:0000256" key="1">
    <source>
        <dbReference type="ARBA" id="ARBA00022741"/>
    </source>
</evidence>
<dbReference type="InterPro" id="IPR048333">
    <property type="entry name" value="HA2_WH"/>
</dbReference>
<dbReference type="GO" id="GO:0005634">
    <property type="term" value="C:nucleus"/>
    <property type="evidence" value="ECO:0007669"/>
    <property type="project" value="TreeGrafter"/>
</dbReference>
<evidence type="ECO:0000256" key="6">
    <source>
        <dbReference type="ARBA" id="ARBA00060772"/>
    </source>
</evidence>
<dbReference type="Pfam" id="PF21010">
    <property type="entry name" value="HA2_C"/>
    <property type="match status" value="1"/>
</dbReference>
<evidence type="ECO:0000313" key="11">
    <source>
        <dbReference type="Proteomes" id="UP001178507"/>
    </source>
</evidence>
<evidence type="ECO:0008006" key="12">
    <source>
        <dbReference type="Google" id="ProtNLM"/>
    </source>
</evidence>
<dbReference type="PROSITE" id="PS51194">
    <property type="entry name" value="HELICASE_CTER"/>
    <property type="match status" value="1"/>
</dbReference>
<dbReference type="GO" id="GO:0003723">
    <property type="term" value="F:RNA binding"/>
    <property type="evidence" value="ECO:0007669"/>
    <property type="project" value="UniProtKB-KW"/>
</dbReference>
<evidence type="ECO:0000256" key="2">
    <source>
        <dbReference type="ARBA" id="ARBA00022801"/>
    </source>
</evidence>
<dbReference type="Proteomes" id="UP001178507">
    <property type="component" value="Unassembled WGS sequence"/>
</dbReference>
<dbReference type="FunFam" id="3.40.50.300:FF:000526">
    <property type="entry name" value="DExH-box ATP-dependent RNA helicase DExH3"/>
    <property type="match status" value="1"/>
</dbReference>
<evidence type="ECO:0000256" key="4">
    <source>
        <dbReference type="ARBA" id="ARBA00022840"/>
    </source>
</evidence>